<organism evidence="2 3">
    <name type="scientific">Exiguobacterium aurantiacum</name>
    <dbReference type="NCBI Taxonomy" id="33987"/>
    <lineage>
        <taxon>Bacteria</taxon>
        <taxon>Bacillati</taxon>
        <taxon>Bacillota</taxon>
        <taxon>Bacilli</taxon>
        <taxon>Bacillales</taxon>
        <taxon>Bacillales Family XII. Incertae Sedis</taxon>
        <taxon>Exiguobacterium</taxon>
    </lineage>
</organism>
<dbReference type="AlphaFoldDB" id="A0A377FTU6"/>
<evidence type="ECO:0000259" key="1">
    <source>
        <dbReference type="Pfam" id="PF12146"/>
    </source>
</evidence>
<accession>A0A377FTU6</accession>
<dbReference type="InterPro" id="IPR053145">
    <property type="entry name" value="AB_hydrolase_Est10"/>
</dbReference>
<dbReference type="GO" id="GO:0052689">
    <property type="term" value="F:carboxylic ester hydrolase activity"/>
    <property type="evidence" value="ECO:0007669"/>
    <property type="project" value="TreeGrafter"/>
</dbReference>
<dbReference type="PANTHER" id="PTHR43265:SF1">
    <property type="entry name" value="ESTERASE ESTD"/>
    <property type="match status" value="1"/>
</dbReference>
<proteinExistence type="predicted"/>
<protein>
    <submittedName>
        <fullName evidence="2">Esterase/lipase</fullName>
    </submittedName>
</protein>
<dbReference type="STRING" id="1397694.GCA_000702585_02109"/>
<evidence type="ECO:0000313" key="3">
    <source>
        <dbReference type="Proteomes" id="UP000254060"/>
    </source>
</evidence>
<dbReference type="InterPro" id="IPR029058">
    <property type="entry name" value="AB_hydrolase_fold"/>
</dbReference>
<name>A0A377FTU6_9BACL</name>
<dbReference type="RefSeq" id="WP_029335163.1">
    <property type="nucleotide sequence ID" value="NZ_UGGP01000001.1"/>
</dbReference>
<dbReference type="SUPFAM" id="SSF53474">
    <property type="entry name" value="alpha/beta-Hydrolases"/>
    <property type="match status" value="1"/>
</dbReference>
<dbReference type="PANTHER" id="PTHR43265">
    <property type="entry name" value="ESTERASE ESTD"/>
    <property type="match status" value="1"/>
</dbReference>
<sequence>MEQNLTISRPYGDLVGTLLLHDTPRKTVVILSGSGPSDRDGNMGPSQFGTYKKLAEALFEMGVNVYRYDKQGIGESNGDFNKVGLHDLIDDAIAVVNQIKRLPEVTEVIILGHSEGAVIAPAVQLETKATGLILLAGFNDASKQMFLLQADALAKEIASVKGLKGIFYRMTGVPAKVRKRQDELFERSLRTNVASFKFRGQIVNAKWIREHASYDVRERLEHVRVPVLAITGDRDVQVPPEHVNTIQTRGEVEHVILKDMNHLLVERTRPHSLLQLHKEYREAIEAPLHPALIQQLDRWFQKQQ</sequence>
<dbReference type="OrthoDB" id="9809549at2"/>
<dbReference type="InterPro" id="IPR022742">
    <property type="entry name" value="Hydrolase_4"/>
</dbReference>
<dbReference type="Proteomes" id="UP000254060">
    <property type="component" value="Unassembled WGS sequence"/>
</dbReference>
<reference evidence="2 3" key="1">
    <citation type="submission" date="2018-06" db="EMBL/GenBank/DDBJ databases">
        <authorList>
            <consortium name="Pathogen Informatics"/>
            <person name="Doyle S."/>
        </authorList>
    </citation>
    <scope>NUCLEOTIDE SEQUENCE [LARGE SCALE GENOMIC DNA]</scope>
    <source>
        <strain evidence="2 3">NCTC13163</strain>
    </source>
</reference>
<feature type="domain" description="Serine aminopeptidase S33" evidence="1">
    <location>
        <begin position="47"/>
        <end position="258"/>
    </location>
</feature>
<dbReference type="Pfam" id="PF12146">
    <property type="entry name" value="Hydrolase_4"/>
    <property type="match status" value="1"/>
</dbReference>
<dbReference type="EMBL" id="UGGP01000001">
    <property type="protein sequence ID" value="STO08242.1"/>
    <property type="molecule type" value="Genomic_DNA"/>
</dbReference>
<gene>
    <name evidence="2" type="ORF">NCTC13163_01612</name>
</gene>
<dbReference type="Gene3D" id="3.40.50.1820">
    <property type="entry name" value="alpha/beta hydrolase"/>
    <property type="match status" value="1"/>
</dbReference>
<evidence type="ECO:0000313" key="2">
    <source>
        <dbReference type="EMBL" id="STO08242.1"/>
    </source>
</evidence>